<feature type="transmembrane region" description="Helical" evidence="11">
    <location>
        <begin position="130"/>
        <end position="149"/>
    </location>
</feature>
<dbReference type="Pfam" id="PF00005">
    <property type="entry name" value="ABC_tran"/>
    <property type="match status" value="2"/>
</dbReference>
<evidence type="ECO:0000256" key="6">
    <source>
        <dbReference type="ARBA" id="ARBA00022741"/>
    </source>
</evidence>
<feature type="transmembrane region" description="Helical" evidence="11">
    <location>
        <begin position="309"/>
        <end position="329"/>
    </location>
</feature>
<feature type="transmembrane region" description="Helical" evidence="11">
    <location>
        <begin position="99"/>
        <end position="118"/>
    </location>
</feature>
<feature type="transmembrane region" description="Helical" evidence="11">
    <location>
        <begin position="484"/>
        <end position="511"/>
    </location>
</feature>
<evidence type="ECO:0000256" key="10">
    <source>
        <dbReference type="ARBA" id="ARBA00023180"/>
    </source>
</evidence>
<evidence type="ECO:0000256" key="5">
    <source>
        <dbReference type="ARBA" id="ARBA00022692"/>
    </source>
</evidence>
<accession>A0A9P4ISL9</accession>
<dbReference type="GO" id="GO:0140359">
    <property type="term" value="F:ABC-type transporter activity"/>
    <property type="evidence" value="ECO:0007669"/>
    <property type="project" value="InterPro"/>
</dbReference>
<keyword evidence="15" id="KW-1185">Reference proteome</keyword>
<feature type="transmembrane region" description="Helical" evidence="11">
    <location>
        <begin position="991"/>
        <end position="1019"/>
    </location>
</feature>
<feature type="transmembrane region" description="Helical" evidence="11">
    <location>
        <begin position="267"/>
        <end position="289"/>
    </location>
</feature>
<feature type="domain" description="ABC transporter" evidence="12">
    <location>
        <begin position="594"/>
        <end position="820"/>
    </location>
</feature>
<evidence type="ECO:0000313" key="15">
    <source>
        <dbReference type="Proteomes" id="UP000799439"/>
    </source>
</evidence>
<comment type="subcellular location">
    <subcellularLocation>
        <location evidence="1">Cell membrane</location>
        <topology evidence="1">Multi-pass membrane protein</topology>
    </subcellularLocation>
</comment>
<dbReference type="CDD" id="cd18580">
    <property type="entry name" value="ABC_6TM_ABCC_D2"/>
    <property type="match status" value="1"/>
</dbReference>
<evidence type="ECO:0000256" key="11">
    <source>
        <dbReference type="SAM" id="Phobius"/>
    </source>
</evidence>
<dbReference type="InterPro" id="IPR036640">
    <property type="entry name" value="ABC1_TM_sf"/>
</dbReference>
<dbReference type="SUPFAM" id="SSF52540">
    <property type="entry name" value="P-loop containing nucleoside triphosphate hydrolases"/>
    <property type="match status" value="2"/>
</dbReference>
<dbReference type="InterPro" id="IPR003593">
    <property type="entry name" value="AAA+_ATPase"/>
</dbReference>
<dbReference type="Proteomes" id="UP000799439">
    <property type="component" value="Unassembled WGS sequence"/>
</dbReference>
<dbReference type="FunFam" id="3.40.50.300:FF:002145">
    <property type="entry name" value="ABC transporter (MsbA subfamily)"/>
    <property type="match status" value="1"/>
</dbReference>
<dbReference type="Gene3D" id="3.40.50.300">
    <property type="entry name" value="P-loop containing nucleotide triphosphate hydrolases"/>
    <property type="match status" value="2"/>
</dbReference>
<dbReference type="InterPro" id="IPR050173">
    <property type="entry name" value="ABC_transporter_C-like"/>
</dbReference>
<sequence>MDYLCPQDASLAIIPRNCKGNIDFTLAFENYILLLIPSAIMVLLAPLRLQTIRARTVKVISPTVLQAVKTFSSTCFAGFSLSVLIASTKLDAQWRKSEITAASVSFSASLVCMALSHLEHFRSVRPSVLLQLYLLVAITVDAVHLRTVWIRSGDVALKAVCFGQLISGLAFLASESSEKASILSAANTVRSPQDVNSLFSQRLFLWLNRLFVTGYRKVLAPQDLYDIDQDLSSQQSQRLFQLRWLAQKQSTPDRSLYWVLALSMKSYFLFPAIPRSLLIAVNFAQPFLIQRLVAFIGDPAAAAPNEGPLLVLAAFCVYTLTATFQSWYWQCTNRFETKMRATLITAIHDKALRTRPDIEFSPLMLMNVDVDKAIVGMRTQHEYWATLLSLGISLYLLKGQIGWSFLAPTVLMAVILPIVVRHGAKIAPKQKLWLSSTQNRISFITAAIATMKNIKLMGLVRVIQDMGSDLRRKEVFAQKAVRQSIFFNLMVSQLTFQVCVSVMYGAFAVATRLGGPTLDNARLFASLAMLKLFTTPLLSTIQYIPSLLQAIAALSRIQSYLKSAEHHDRRREMPPTAHRTSSLGWTGQETAIVASLKTVTAGYAGKPDALRNFSADLQRGNLHILIGKVGSGKSTLLKTLIGETEIQHGDVLLSSFDISFCDQNSWLWNGTIKQNIIGESEPSEGWFDQVVWACGLHEDFSIMPGGANTKAGDEGTSLSGGQKNRISLARAIYSRKRLLVADDILAGLDNRTEALVFTRVFSPSGLLRKIGCTTLLATHSVGWLKYADSAIIVDAGTCVFQGSSSSIPNQFAGLVAQSKFINEDEQYSRIEDRKHISSDTEEEVKATPKSKRIYLDYFESFGLKSCLIYAIAVTVPIICKNMLTIVLKWWAAKSTRAPDQIGLYSGFMVAVTSLDVVTMTFMMWYALMVMFPKSSLFLHAKQWKALVEVAFSSWGTVDNGNIANRFSQDIALIDLSLANAFMNFSNMILELTASITIILLATPYLAATLPITGGLLFLIQKIYLKTSKQLRVMDLEAKAPLCTHFLETVSGVVTIRAFGWSEKNREKNLTLLQKSQAPFYLLLSIQQWLQLVLDLVVTGLVVTLISICVALTDRLDAGFLGVALLNFMDLGPLLSHFIQNWTLFDTSLGALSRIKDFCHSMPQEEQGSLTPSPSWLDRGTVEIKHLTASYAPSAPPILHDVSLSIPHGTKLAICGRTGSGKSSLAASLFGLLSVQSGGISLDGVDITRISQDELRARLLALPQEAFFLPSSTVRTNLALRPYERGTVTDEAMLDALQKVGLRGKFDALAPEGGTGLDVLLRSPGDVLTKGEQQLFAVARTVLARGSVVVIDEATSGLDGASEEVVLRVLREELGDRTWVVVAHRLGTVMDFDTVVVMDEGRVVEVGAPRELVGKEGGWFAGLVKGGGEGE</sequence>
<gene>
    <name evidence="14" type="ORF">K461DRAFT_260611</name>
</gene>
<proteinExistence type="inferred from homology"/>
<keyword evidence="7" id="KW-0067">ATP-binding</keyword>
<evidence type="ECO:0000256" key="2">
    <source>
        <dbReference type="ARBA" id="ARBA00009726"/>
    </source>
</evidence>
<dbReference type="EMBL" id="ML996091">
    <property type="protein sequence ID" value="KAF2149258.1"/>
    <property type="molecule type" value="Genomic_DNA"/>
</dbReference>
<dbReference type="PANTHER" id="PTHR24223:SF399">
    <property type="entry name" value="ABC TRANSPORTER ATNG"/>
    <property type="match status" value="1"/>
</dbReference>
<dbReference type="InterPro" id="IPR027417">
    <property type="entry name" value="P-loop_NTPase"/>
</dbReference>
<feature type="domain" description="ABC transmembrane type-1" evidence="13">
    <location>
        <begin position="277"/>
        <end position="549"/>
    </location>
</feature>
<name>A0A9P4ISL9_9PEZI</name>
<feature type="transmembrane region" description="Helical" evidence="11">
    <location>
        <begin position="31"/>
        <end position="49"/>
    </location>
</feature>
<evidence type="ECO:0000256" key="7">
    <source>
        <dbReference type="ARBA" id="ARBA00022840"/>
    </source>
</evidence>
<dbReference type="GO" id="GO:0016887">
    <property type="term" value="F:ATP hydrolysis activity"/>
    <property type="evidence" value="ECO:0007669"/>
    <property type="project" value="InterPro"/>
</dbReference>
<dbReference type="PROSITE" id="PS00211">
    <property type="entry name" value="ABC_TRANSPORTER_1"/>
    <property type="match status" value="1"/>
</dbReference>
<feature type="domain" description="ABC transporter" evidence="12">
    <location>
        <begin position="1181"/>
        <end position="1424"/>
    </location>
</feature>
<dbReference type="PROSITE" id="PS50893">
    <property type="entry name" value="ABC_TRANSPORTER_2"/>
    <property type="match status" value="2"/>
</dbReference>
<keyword evidence="14" id="KW-0378">Hydrolase</keyword>
<feature type="domain" description="ABC transmembrane type-1" evidence="13">
    <location>
        <begin position="960"/>
        <end position="1146"/>
    </location>
</feature>
<reference evidence="14" key="1">
    <citation type="journal article" date="2020" name="Stud. Mycol.">
        <title>101 Dothideomycetes genomes: a test case for predicting lifestyles and emergence of pathogens.</title>
        <authorList>
            <person name="Haridas S."/>
            <person name="Albert R."/>
            <person name="Binder M."/>
            <person name="Bloem J."/>
            <person name="Labutti K."/>
            <person name="Salamov A."/>
            <person name="Andreopoulos B."/>
            <person name="Baker S."/>
            <person name="Barry K."/>
            <person name="Bills G."/>
            <person name="Bluhm B."/>
            <person name="Cannon C."/>
            <person name="Castanera R."/>
            <person name="Culley D."/>
            <person name="Daum C."/>
            <person name="Ezra D."/>
            <person name="Gonzalez J."/>
            <person name="Henrissat B."/>
            <person name="Kuo A."/>
            <person name="Liang C."/>
            <person name="Lipzen A."/>
            <person name="Lutzoni F."/>
            <person name="Magnuson J."/>
            <person name="Mondo S."/>
            <person name="Nolan M."/>
            <person name="Ohm R."/>
            <person name="Pangilinan J."/>
            <person name="Park H.-J."/>
            <person name="Ramirez L."/>
            <person name="Alfaro M."/>
            <person name="Sun H."/>
            <person name="Tritt A."/>
            <person name="Yoshinaga Y."/>
            <person name="Zwiers L.-H."/>
            <person name="Turgeon B."/>
            <person name="Goodwin S."/>
            <person name="Spatafora J."/>
            <person name="Crous P."/>
            <person name="Grigoriev I."/>
        </authorList>
    </citation>
    <scope>NUCLEOTIDE SEQUENCE</scope>
    <source>
        <strain evidence="14">CBS 260.36</strain>
    </source>
</reference>
<keyword evidence="10" id="KW-0325">Glycoprotein</keyword>
<evidence type="ECO:0000256" key="9">
    <source>
        <dbReference type="ARBA" id="ARBA00023136"/>
    </source>
</evidence>
<dbReference type="Gene3D" id="1.20.1560.10">
    <property type="entry name" value="ABC transporter type 1, transmembrane domain"/>
    <property type="match status" value="2"/>
</dbReference>
<evidence type="ECO:0000256" key="4">
    <source>
        <dbReference type="ARBA" id="ARBA00022475"/>
    </source>
</evidence>
<evidence type="ECO:0000256" key="8">
    <source>
        <dbReference type="ARBA" id="ARBA00022989"/>
    </source>
</evidence>
<keyword evidence="3" id="KW-0813">Transport</keyword>
<dbReference type="Pfam" id="PF24357">
    <property type="entry name" value="TMD0_ABC"/>
    <property type="match status" value="1"/>
</dbReference>
<keyword evidence="8 11" id="KW-1133">Transmembrane helix</keyword>
<dbReference type="Pfam" id="PF00664">
    <property type="entry name" value="ABC_membrane"/>
    <property type="match status" value="2"/>
</dbReference>
<keyword evidence="5 11" id="KW-0812">Transmembrane</keyword>
<feature type="transmembrane region" description="Helical" evidence="11">
    <location>
        <begin position="441"/>
        <end position="464"/>
    </location>
</feature>
<evidence type="ECO:0000256" key="1">
    <source>
        <dbReference type="ARBA" id="ARBA00004651"/>
    </source>
</evidence>
<organism evidence="14 15">
    <name type="scientific">Myriangium duriaei CBS 260.36</name>
    <dbReference type="NCBI Taxonomy" id="1168546"/>
    <lineage>
        <taxon>Eukaryota</taxon>
        <taxon>Fungi</taxon>
        <taxon>Dikarya</taxon>
        <taxon>Ascomycota</taxon>
        <taxon>Pezizomycotina</taxon>
        <taxon>Dothideomycetes</taxon>
        <taxon>Dothideomycetidae</taxon>
        <taxon>Myriangiales</taxon>
        <taxon>Myriangiaceae</taxon>
        <taxon>Myriangium</taxon>
    </lineage>
</organism>
<dbReference type="InterPro" id="IPR056227">
    <property type="entry name" value="TMD0_ABC"/>
</dbReference>
<comment type="similarity">
    <text evidence="2">Belongs to the ABC transporter superfamily. ABCC family. Conjugate transporter (TC 3.A.1.208) subfamily.</text>
</comment>
<dbReference type="PROSITE" id="PS50929">
    <property type="entry name" value="ABC_TM1F"/>
    <property type="match status" value="2"/>
</dbReference>
<comment type="caution">
    <text evidence="14">The sequence shown here is derived from an EMBL/GenBank/DDBJ whole genome shotgun (WGS) entry which is preliminary data.</text>
</comment>
<dbReference type="OrthoDB" id="6500128at2759"/>
<dbReference type="GO" id="GO:0005524">
    <property type="term" value="F:ATP binding"/>
    <property type="evidence" value="ECO:0007669"/>
    <property type="project" value="UniProtKB-KW"/>
</dbReference>
<feature type="transmembrane region" description="Helical" evidence="11">
    <location>
        <begin position="903"/>
        <end position="927"/>
    </location>
</feature>
<keyword evidence="9 11" id="KW-0472">Membrane</keyword>
<evidence type="ECO:0000259" key="13">
    <source>
        <dbReference type="PROSITE" id="PS50929"/>
    </source>
</evidence>
<dbReference type="SMART" id="SM00382">
    <property type="entry name" value="AAA"/>
    <property type="match status" value="2"/>
</dbReference>
<feature type="transmembrane region" description="Helical" evidence="11">
    <location>
        <begin position="1091"/>
        <end position="1112"/>
    </location>
</feature>
<dbReference type="InterPro" id="IPR003439">
    <property type="entry name" value="ABC_transporter-like_ATP-bd"/>
</dbReference>
<evidence type="ECO:0000313" key="14">
    <source>
        <dbReference type="EMBL" id="KAF2149258.1"/>
    </source>
</evidence>
<evidence type="ECO:0000256" key="3">
    <source>
        <dbReference type="ARBA" id="ARBA00022448"/>
    </source>
</evidence>
<dbReference type="InterPro" id="IPR017871">
    <property type="entry name" value="ABC_transporter-like_CS"/>
</dbReference>
<dbReference type="SUPFAM" id="SSF90123">
    <property type="entry name" value="ABC transporter transmembrane region"/>
    <property type="match status" value="2"/>
</dbReference>
<dbReference type="InterPro" id="IPR011527">
    <property type="entry name" value="ABC1_TM_dom"/>
</dbReference>
<feature type="transmembrane region" description="Helical" evidence="11">
    <location>
        <begin position="403"/>
        <end position="420"/>
    </location>
</feature>
<evidence type="ECO:0000259" key="12">
    <source>
        <dbReference type="PROSITE" id="PS50893"/>
    </source>
</evidence>
<keyword evidence="4" id="KW-1003">Cell membrane</keyword>
<feature type="transmembrane region" description="Helical" evidence="11">
    <location>
        <begin position="867"/>
        <end position="891"/>
    </location>
</feature>
<keyword evidence="6" id="KW-0547">Nucleotide-binding</keyword>
<dbReference type="InterPro" id="IPR044726">
    <property type="entry name" value="ABCC_6TM_D2"/>
</dbReference>
<protein>
    <submittedName>
        <fullName evidence="14">P-loop containing nucleoside triphosphate hydrolase protein</fullName>
    </submittedName>
</protein>
<dbReference type="GO" id="GO:0005886">
    <property type="term" value="C:plasma membrane"/>
    <property type="evidence" value="ECO:0007669"/>
    <property type="project" value="UniProtKB-SubCell"/>
</dbReference>
<feature type="transmembrane region" description="Helical" evidence="11">
    <location>
        <begin position="70"/>
        <end position="87"/>
    </location>
</feature>
<dbReference type="PANTHER" id="PTHR24223">
    <property type="entry name" value="ATP-BINDING CASSETTE SUB-FAMILY C"/>
    <property type="match status" value="1"/>
</dbReference>